<name>A0ABD3GPX7_9MARC</name>
<feature type="compositionally biased region" description="Polar residues" evidence="1">
    <location>
        <begin position="228"/>
        <end position="239"/>
    </location>
</feature>
<feature type="compositionally biased region" description="Basic and acidic residues" evidence="1">
    <location>
        <begin position="240"/>
        <end position="253"/>
    </location>
</feature>
<feature type="compositionally biased region" description="Basic residues" evidence="1">
    <location>
        <begin position="210"/>
        <end position="222"/>
    </location>
</feature>
<dbReference type="AlphaFoldDB" id="A0ABD3GPX7"/>
<evidence type="ECO:0000313" key="2">
    <source>
        <dbReference type="EMBL" id="KAL3679886.1"/>
    </source>
</evidence>
<dbReference type="InterPro" id="IPR036691">
    <property type="entry name" value="Endo/exonu/phosph_ase_sf"/>
</dbReference>
<feature type="compositionally biased region" description="Polar residues" evidence="1">
    <location>
        <begin position="173"/>
        <end position="202"/>
    </location>
</feature>
<dbReference type="Proteomes" id="UP001633002">
    <property type="component" value="Unassembled WGS sequence"/>
</dbReference>
<gene>
    <name evidence="2" type="ORF">R1sor_022842</name>
</gene>
<evidence type="ECO:0000256" key="1">
    <source>
        <dbReference type="SAM" id="MobiDB-lite"/>
    </source>
</evidence>
<dbReference type="SUPFAM" id="SSF56219">
    <property type="entry name" value="DNase I-like"/>
    <property type="match status" value="1"/>
</dbReference>
<comment type="caution">
    <text evidence="2">The sequence shown here is derived from an EMBL/GenBank/DDBJ whole genome shotgun (WGS) entry which is preliminary data.</text>
</comment>
<protein>
    <recommendedName>
        <fullName evidence="4">Endonuclease/exonuclease/phosphatase domain-containing protein</fullName>
    </recommendedName>
</protein>
<sequence>METSNRRVGPEEQLVSAMERVSINRDQGREEPELHVTIPRREGVRGVRRIIEKGVWTGCLVGHFPWTPEMDDEDYVLPLKPIEVEICKMPIWAKEDIPRVFMTIGQDQGENSGVGVIQRNQVPLIDISESRSDAQRQGYQCENRLLEIPFSSARQEEWFRALREETPDWLKTLHSSESSGCSQTADAHQAQGLITPQEPASYTRTTTRQRQQKSRTHKKTTHIARGGTSLQMRRGSQNQQDKEAQNTQLEDRTMKKKRFAADHTDILSEPSLELNLGEDLPVIMNPIGDSLLLTSWNVGGMRTPHRRYALKRFLMKERPQFVVLQETHLEAERIKFFVSTLTSEYGVIASSSEGRMKGVALLYSRNLELIESREGFEGRVVWGKFRAIG</sequence>
<dbReference type="Gene3D" id="3.60.10.10">
    <property type="entry name" value="Endonuclease/exonuclease/phosphatase"/>
    <property type="match status" value="1"/>
</dbReference>
<proteinExistence type="predicted"/>
<evidence type="ECO:0000313" key="3">
    <source>
        <dbReference type="Proteomes" id="UP001633002"/>
    </source>
</evidence>
<feature type="region of interest" description="Disordered" evidence="1">
    <location>
        <begin position="173"/>
        <end position="253"/>
    </location>
</feature>
<keyword evidence="3" id="KW-1185">Reference proteome</keyword>
<evidence type="ECO:0008006" key="4">
    <source>
        <dbReference type="Google" id="ProtNLM"/>
    </source>
</evidence>
<organism evidence="2 3">
    <name type="scientific">Riccia sorocarpa</name>
    <dbReference type="NCBI Taxonomy" id="122646"/>
    <lineage>
        <taxon>Eukaryota</taxon>
        <taxon>Viridiplantae</taxon>
        <taxon>Streptophyta</taxon>
        <taxon>Embryophyta</taxon>
        <taxon>Marchantiophyta</taxon>
        <taxon>Marchantiopsida</taxon>
        <taxon>Marchantiidae</taxon>
        <taxon>Marchantiales</taxon>
        <taxon>Ricciaceae</taxon>
        <taxon>Riccia</taxon>
    </lineage>
</organism>
<reference evidence="2 3" key="1">
    <citation type="submission" date="2024-09" db="EMBL/GenBank/DDBJ databases">
        <title>Chromosome-scale assembly of Riccia sorocarpa.</title>
        <authorList>
            <person name="Paukszto L."/>
        </authorList>
    </citation>
    <scope>NUCLEOTIDE SEQUENCE [LARGE SCALE GENOMIC DNA]</scope>
    <source>
        <strain evidence="2">LP-2024</strain>
        <tissue evidence="2">Aerial parts of the thallus</tissue>
    </source>
</reference>
<accession>A0ABD3GPX7</accession>
<dbReference type="EMBL" id="JBJQOH010000007">
    <property type="protein sequence ID" value="KAL3679886.1"/>
    <property type="molecule type" value="Genomic_DNA"/>
</dbReference>